<dbReference type="InterPro" id="IPR004245">
    <property type="entry name" value="DUF229"/>
</dbReference>
<dbReference type="OrthoDB" id="413313at2759"/>
<dbReference type="EMBL" id="JPKZ01003102">
    <property type="protein sequence ID" value="KHN73559.1"/>
    <property type="molecule type" value="Genomic_DNA"/>
</dbReference>
<proteinExistence type="predicted"/>
<dbReference type="GO" id="GO:0005615">
    <property type="term" value="C:extracellular space"/>
    <property type="evidence" value="ECO:0007669"/>
    <property type="project" value="TreeGrafter"/>
</dbReference>
<comment type="caution">
    <text evidence="1">The sequence shown here is derived from an EMBL/GenBank/DDBJ whole genome shotgun (WGS) entry which is preliminary data.</text>
</comment>
<dbReference type="Proteomes" id="UP000031036">
    <property type="component" value="Unassembled WGS sequence"/>
</dbReference>
<keyword evidence="2" id="KW-1185">Reference proteome</keyword>
<sequence>MPNIASLDDKGLLIVHKEMEVWKRSRTPPFKCFYRGLGGGLYPSIMKYERIGKKVEEHPSLSILVLDSTSRTQFLRHMKSTVEYMKQLGFVFLEGYTKVGDNSAVNLLPILAGKSILPQIGGNGEEVIPDGTIVDLEATNFLWDMMKERRCVTMLNDDILDIRRGLFHYPNVTFTGFKRPPTHFYYRPFHLFNTRHLVNPKVNAEVYLDIWESFSRNFKNFCHFSFNFLTGLSHDDPSYIESIDQRLRLTSNFDVHQTLKDIAKARWRRDRPLHERIGRGKSLLDERVEKERSCEDAGIPPNFCLCMERQKLSRVNSWPSVQRAKAALEIFFFELNITVPLTFSLNGTQPKFVLSTSLPIK</sequence>
<dbReference type="PANTHER" id="PTHR10974:SF6">
    <property type="entry name" value="PROTEIN CBG19234"/>
    <property type="match status" value="1"/>
</dbReference>
<dbReference type="Pfam" id="PF02995">
    <property type="entry name" value="DUF229"/>
    <property type="match status" value="1"/>
</dbReference>
<gene>
    <name evidence="1" type="ORF">Tcan_11066</name>
</gene>
<evidence type="ECO:0000313" key="1">
    <source>
        <dbReference type="EMBL" id="KHN73559.1"/>
    </source>
</evidence>
<dbReference type="OMA" id="WIWISER"/>
<evidence type="ECO:0000313" key="2">
    <source>
        <dbReference type="Proteomes" id="UP000031036"/>
    </source>
</evidence>
<accession>A0A0B2UWD2</accession>
<name>A0A0B2UWD2_TOXCA</name>
<dbReference type="AlphaFoldDB" id="A0A0B2UWD2"/>
<protein>
    <submittedName>
        <fullName evidence="1">Uncharacterized protein</fullName>
    </submittedName>
</protein>
<dbReference type="PANTHER" id="PTHR10974">
    <property type="entry name" value="FI08016P-RELATED"/>
    <property type="match status" value="1"/>
</dbReference>
<dbReference type="STRING" id="6265.A0A0B2UWD2"/>
<organism evidence="1 2">
    <name type="scientific">Toxocara canis</name>
    <name type="common">Canine roundworm</name>
    <dbReference type="NCBI Taxonomy" id="6265"/>
    <lineage>
        <taxon>Eukaryota</taxon>
        <taxon>Metazoa</taxon>
        <taxon>Ecdysozoa</taxon>
        <taxon>Nematoda</taxon>
        <taxon>Chromadorea</taxon>
        <taxon>Rhabditida</taxon>
        <taxon>Spirurina</taxon>
        <taxon>Ascaridomorpha</taxon>
        <taxon>Ascaridoidea</taxon>
        <taxon>Toxocaridae</taxon>
        <taxon>Toxocara</taxon>
    </lineage>
</organism>
<reference evidence="1 2" key="1">
    <citation type="submission" date="2014-11" db="EMBL/GenBank/DDBJ databases">
        <title>Genetic blueprint of the zoonotic pathogen Toxocara canis.</title>
        <authorList>
            <person name="Zhu X.-Q."/>
            <person name="Korhonen P.K."/>
            <person name="Cai H."/>
            <person name="Young N.D."/>
            <person name="Nejsum P."/>
            <person name="von Samson-Himmelstjerna G."/>
            <person name="Boag P.R."/>
            <person name="Tan P."/>
            <person name="Li Q."/>
            <person name="Min J."/>
            <person name="Yang Y."/>
            <person name="Wang X."/>
            <person name="Fang X."/>
            <person name="Hall R.S."/>
            <person name="Hofmann A."/>
            <person name="Sternberg P.W."/>
            <person name="Jex A.R."/>
            <person name="Gasser R.B."/>
        </authorList>
    </citation>
    <scope>NUCLEOTIDE SEQUENCE [LARGE SCALE GENOMIC DNA]</scope>
    <source>
        <strain evidence="1">PN_DK_2014</strain>
    </source>
</reference>